<dbReference type="InterPro" id="IPR036259">
    <property type="entry name" value="MFS_trans_sf"/>
</dbReference>
<evidence type="ECO:0000256" key="3">
    <source>
        <dbReference type="ARBA" id="ARBA00022989"/>
    </source>
</evidence>
<accession>A0A0L7KWF1</accession>
<evidence type="ECO:0000256" key="5">
    <source>
        <dbReference type="SAM" id="Phobius"/>
    </source>
</evidence>
<reference evidence="6 7" key="1">
    <citation type="journal article" date="2015" name="Genome Biol. Evol.">
        <title>The genome of winter moth (Operophtera brumata) provides a genomic perspective on sexual dimorphism and phenology.</title>
        <authorList>
            <person name="Derks M.F."/>
            <person name="Smit S."/>
            <person name="Salis L."/>
            <person name="Schijlen E."/>
            <person name="Bossers A."/>
            <person name="Mateman C."/>
            <person name="Pijl A.S."/>
            <person name="de Ridder D."/>
            <person name="Groenen M.A."/>
            <person name="Visser M.E."/>
            <person name="Megens H.J."/>
        </authorList>
    </citation>
    <scope>NUCLEOTIDE SEQUENCE [LARGE SCALE GENOMIC DNA]</scope>
    <source>
        <strain evidence="6">WM2013NL</strain>
        <tissue evidence="6">Head and thorax</tissue>
    </source>
</reference>
<evidence type="ECO:0000313" key="6">
    <source>
        <dbReference type="EMBL" id="KOB67445.1"/>
    </source>
</evidence>
<name>A0A0L7KWF1_OPEBR</name>
<dbReference type="InterPro" id="IPR050549">
    <property type="entry name" value="MFS_Trehalose_Transporter"/>
</dbReference>
<dbReference type="Gene3D" id="1.20.1250.20">
    <property type="entry name" value="MFS general substrate transporter like domains"/>
    <property type="match status" value="1"/>
</dbReference>
<dbReference type="GO" id="GO:0016020">
    <property type="term" value="C:membrane"/>
    <property type="evidence" value="ECO:0007669"/>
    <property type="project" value="UniProtKB-SubCell"/>
</dbReference>
<dbReference type="GO" id="GO:0022857">
    <property type="term" value="F:transmembrane transporter activity"/>
    <property type="evidence" value="ECO:0007669"/>
    <property type="project" value="InterPro"/>
</dbReference>
<organism evidence="6 7">
    <name type="scientific">Operophtera brumata</name>
    <name type="common">Winter moth</name>
    <name type="synonym">Phalaena brumata</name>
    <dbReference type="NCBI Taxonomy" id="104452"/>
    <lineage>
        <taxon>Eukaryota</taxon>
        <taxon>Metazoa</taxon>
        <taxon>Ecdysozoa</taxon>
        <taxon>Arthropoda</taxon>
        <taxon>Hexapoda</taxon>
        <taxon>Insecta</taxon>
        <taxon>Pterygota</taxon>
        <taxon>Neoptera</taxon>
        <taxon>Endopterygota</taxon>
        <taxon>Lepidoptera</taxon>
        <taxon>Glossata</taxon>
        <taxon>Ditrysia</taxon>
        <taxon>Geometroidea</taxon>
        <taxon>Geometridae</taxon>
        <taxon>Larentiinae</taxon>
        <taxon>Operophtera</taxon>
    </lineage>
</organism>
<dbReference type="Proteomes" id="UP000037510">
    <property type="component" value="Unassembled WGS sequence"/>
</dbReference>
<dbReference type="PANTHER" id="PTHR48021">
    <property type="match status" value="1"/>
</dbReference>
<protein>
    <submittedName>
        <fullName evidence="6">Sugar transporter 11</fullName>
    </submittedName>
</protein>
<sequence>MWDTMFGSGPLLRQYIVVAAVNLASLSAGLGYGWPSPALVKLTNGTDTGLSRTITEEDGSWLVALPCLTFANKVWVLLLARSALGALDAVVFCCKEIRGALGAVLNIFVTFGMVLLLSAGSKELASAEMIEYSLISRGEHLGTVWHLFKNRIFIRSLTITMVFSIFGQLICHNCIMAYLEMILDSTDTTVEPKLASLTIGCIGLLASFCTLFTDKFGRKPILIVTLIGSGLSLVSEPNF</sequence>
<keyword evidence="7" id="KW-1185">Reference proteome</keyword>
<dbReference type="STRING" id="104452.A0A0L7KWF1"/>
<keyword evidence="6" id="KW-0762">Sugar transport</keyword>
<dbReference type="SUPFAM" id="SSF103473">
    <property type="entry name" value="MFS general substrate transporter"/>
    <property type="match status" value="1"/>
</dbReference>
<evidence type="ECO:0000313" key="7">
    <source>
        <dbReference type="Proteomes" id="UP000037510"/>
    </source>
</evidence>
<keyword evidence="2 5" id="KW-0812">Transmembrane</keyword>
<feature type="transmembrane region" description="Helical" evidence="5">
    <location>
        <begin position="194"/>
        <end position="213"/>
    </location>
</feature>
<gene>
    <name evidence="6" type="ORF">OBRU01_19807</name>
</gene>
<comment type="subcellular location">
    <subcellularLocation>
        <location evidence="1">Membrane</location>
    </subcellularLocation>
</comment>
<keyword evidence="4 5" id="KW-0472">Membrane</keyword>
<comment type="caution">
    <text evidence="6">The sequence shown here is derived from an EMBL/GenBank/DDBJ whole genome shotgun (WGS) entry which is preliminary data.</text>
</comment>
<keyword evidence="3 5" id="KW-1133">Transmembrane helix</keyword>
<dbReference type="AlphaFoldDB" id="A0A0L7KWF1"/>
<proteinExistence type="predicted"/>
<feature type="transmembrane region" description="Helical" evidence="5">
    <location>
        <begin position="12"/>
        <end position="34"/>
    </location>
</feature>
<evidence type="ECO:0000256" key="4">
    <source>
        <dbReference type="ARBA" id="ARBA00023136"/>
    </source>
</evidence>
<dbReference type="InterPro" id="IPR005828">
    <property type="entry name" value="MFS_sugar_transport-like"/>
</dbReference>
<feature type="transmembrane region" description="Helical" evidence="5">
    <location>
        <begin position="61"/>
        <end position="80"/>
    </location>
</feature>
<feature type="transmembrane region" description="Helical" evidence="5">
    <location>
        <begin position="100"/>
        <end position="119"/>
    </location>
</feature>
<dbReference type="PANTHER" id="PTHR48021:SF47">
    <property type="entry name" value="GH17672P"/>
    <property type="match status" value="1"/>
</dbReference>
<keyword evidence="6" id="KW-0813">Transport</keyword>
<dbReference type="Pfam" id="PF00083">
    <property type="entry name" value="Sugar_tr"/>
    <property type="match status" value="1"/>
</dbReference>
<evidence type="ECO:0000256" key="2">
    <source>
        <dbReference type="ARBA" id="ARBA00022692"/>
    </source>
</evidence>
<dbReference type="EMBL" id="JTDY01005034">
    <property type="protein sequence ID" value="KOB67445.1"/>
    <property type="molecule type" value="Genomic_DNA"/>
</dbReference>
<evidence type="ECO:0000256" key="1">
    <source>
        <dbReference type="ARBA" id="ARBA00004370"/>
    </source>
</evidence>
<feature type="transmembrane region" description="Helical" evidence="5">
    <location>
        <begin position="157"/>
        <end position="179"/>
    </location>
</feature>